<dbReference type="AlphaFoldDB" id="C8W1W9"/>
<name>C8W1W9_DESAS</name>
<dbReference type="PANTHER" id="PTHR30548:SF6">
    <property type="entry name" value="DEHYDRATASE SUBUNIT YJIM-RELATED"/>
    <property type="match status" value="1"/>
</dbReference>
<evidence type="ECO:0000256" key="1">
    <source>
        <dbReference type="ARBA" id="ARBA00001966"/>
    </source>
</evidence>
<dbReference type="RefSeq" id="WP_015758283.1">
    <property type="nucleotide sequence ID" value="NC_013216.1"/>
</dbReference>
<keyword evidence="3" id="KW-0411">Iron-sulfur</keyword>
<reference evidence="4 5" key="1">
    <citation type="journal article" date="2009" name="Stand. Genomic Sci.">
        <title>Complete genome sequence of Desulfotomaculum acetoxidans type strain (5575).</title>
        <authorList>
            <person name="Spring S."/>
            <person name="Lapidus A."/>
            <person name="Schroder M."/>
            <person name="Gleim D."/>
            <person name="Sims D."/>
            <person name="Meincke L."/>
            <person name="Glavina Del Rio T."/>
            <person name="Tice H."/>
            <person name="Copeland A."/>
            <person name="Cheng J.F."/>
            <person name="Lucas S."/>
            <person name="Chen F."/>
            <person name="Nolan M."/>
            <person name="Bruce D."/>
            <person name="Goodwin L."/>
            <person name="Pitluck S."/>
            <person name="Ivanova N."/>
            <person name="Mavromatis K."/>
            <person name="Mikhailova N."/>
            <person name="Pati A."/>
            <person name="Chen A."/>
            <person name="Palaniappan K."/>
            <person name="Land M."/>
            <person name="Hauser L."/>
            <person name="Chang Y.J."/>
            <person name="Jeffries C.D."/>
            <person name="Chain P."/>
            <person name="Saunders E."/>
            <person name="Brettin T."/>
            <person name="Detter J.C."/>
            <person name="Goker M."/>
            <person name="Bristow J."/>
            <person name="Eisen J.A."/>
            <person name="Markowitz V."/>
            <person name="Hugenholtz P."/>
            <person name="Kyrpides N.C."/>
            <person name="Klenk H.P."/>
            <person name="Han C."/>
        </authorList>
    </citation>
    <scope>NUCLEOTIDE SEQUENCE [LARGE SCALE GENOMIC DNA]</scope>
    <source>
        <strain evidence="5">ATCC 49208 / DSM 771 / VKM B-1644</strain>
    </source>
</reference>
<comment type="similarity">
    <text evidence="2">Belongs to the FldB/FldC dehydratase alpha/beta subunit family.</text>
</comment>
<dbReference type="InterPro" id="IPR010327">
    <property type="entry name" value="FldB/FldC_alpha/beta"/>
</dbReference>
<dbReference type="HOGENOM" id="CLU_053697_1_1_9"/>
<dbReference type="EMBL" id="CP001720">
    <property type="protein sequence ID" value="ACV63590.1"/>
    <property type="molecule type" value="Genomic_DNA"/>
</dbReference>
<dbReference type="Pfam" id="PF06050">
    <property type="entry name" value="HGD-D"/>
    <property type="match status" value="1"/>
</dbReference>
<dbReference type="Gene3D" id="3.40.50.11900">
    <property type="match status" value="1"/>
</dbReference>
<dbReference type="GO" id="GO:0016836">
    <property type="term" value="F:hydro-lyase activity"/>
    <property type="evidence" value="ECO:0007669"/>
    <property type="project" value="UniProtKB-ARBA"/>
</dbReference>
<evidence type="ECO:0000256" key="3">
    <source>
        <dbReference type="ARBA" id="ARBA00023014"/>
    </source>
</evidence>
<evidence type="ECO:0000256" key="2">
    <source>
        <dbReference type="ARBA" id="ARBA00005806"/>
    </source>
</evidence>
<comment type="cofactor">
    <cofactor evidence="1">
        <name>[4Fe-4S] cluster</name>
        <dbReference type="ChEBI" id="CHEBI:49883"/>
    </cofactor>
</comment>
<keyword evidence="3" id="KW-0479">Metal-binding</keyword>
<dbReference type="PANTHER" id="PTHR30548">
    <property type="entry name" value="2-HYDROXYGLUTARYL-COA DEHYDRATASE, D-COMPONENT-RELATED"/>
    <property type="match status" value="1"/>
</dbReference>
<dbReference type="KEGG" id="dae:Dtox_2825"/>
<evidence type="ECO:0000313" key="4">
    <source>
        <dbReference type="EMBL" id="ACV63590.1"/>
    </source>
</evidence>
<accession>C8W1W9</accession>
<dbReference type="eggNOG" id="COG1775">
    <property type="taxonomic scope" value="Bacteria"/>
</dbReference>
<dbReference type="NCBIfam" id="NF040772">
    <property type="entry name" value="double_cubane"/>
    <property type="match status" value="1"/>
</dbReference>
<dbReference type="InterPro" id="IPR047678">
    <property type="entry name" value="YjiM-like"/>
</dbReference>
<protein>
    <submittedName>
        <fullName evidence="4">2-hydroxyglutaryl-CoA dehydratase D-component</fullName>
    </submittedName>
</protein>
<dbReference type="Gene3D" id="3.40.50.11890">
    <property type="match status" value="1"/>
</dbReference>
<organism evidence="4 5">
    <name type="scientific">Desulfofarcimen acetoxidans (strain ATCC 49208 / DSM 771 / KCTC 5769 / VKM B-1644 / 5575)</name>
    <name type="common">Desulfotomaculum acetoxidans</name>
    <dbReference type="NCBI Taxonomy" id="485916"/>
    <lineage>
        <taxon>Bacteria</taxon>
        <taxon>Bacillati</taxon>
        <taxon>Bacillota</taxon>
        <taxon>Clostridia</taxon>
        <taxon>Eubacteriales</taxon>
        <taxon>Peptococcaceae</taxon>
        <taxon>Desulfofarcimen</taxon>
    </lineage>
</organism>
<keyword evidence="3" id="KW-0408">Iron</keyword>
<dbReference type="Gene3D" id="1.20.1270.370">
    <property type="match status" value="1"/>
</dbReference>
<dbReference type="GO" id="GO:0051536">
    <property type="term" value="F:iron-sulfur cluster binding"/>
    <property type="evidence" value="ECO:0007669"/>
    <property type="project" value="UniProtKB-KW"/>
</dbReference>
<sequence>MLSLSYLNEVEKQVILSTKEQKAKGTKVVGVYCAFTPRELIAAAGGIPVSLCGSSNKPIPAAEQHLPKNLCPLIKSSYGFAITNTCPYFDLADILIADATCDGKKKMFELLSRIKPVHLLQLPQTSASKSAFEYWLSELYLLKDLLEEKLECKITNEKLFETIRLYNKARQLKNSLFQLNKKGQTLLTGREINIAIDSWGLEIDLSSHITRLLRVIEYALIRGGTEPKPRILLTGCPTTCKKVLNIIEEAATVVVMENCGGMKTLVDSVDESGDPMTALAKYYLNIACPCMTPNQRRYDILSKLIEEYMVDGVIDLTWQACHTYNIESYPLGRFIQNLGIPYLQLETDYSESDENWIRVRVEAFVEMF</sequence>
<gene>
    <name evidence="4" type="ordered locus">Dtox_2825</name>
</gene>
<dbReference type="Proteomes" id="UP000002217">
    <property type="component" value="Chromosome"/>
</dbReference>
<keyword evidence="5" id="KW-1185">Reference proteome</keyword>
<dbReference type="STRING" id="485916.Dtox_2825"/>
<evidence type="ECO:0000313" key="5">
    <source>
        <dbReference type="Proteomes" id="UP000002217"/>
    </source>
</evidence>
<proteinExistence type="inferred from homology"/>